<dbReference type="AlphaFoldDB" id="A0AAD4H1P3"/>
<feature type="chain" id="PRO_5042178427" evidence="1">
    <location>
        <begin position="28"/>
        <end position="122"/>
    </location>
</feature>
<dbReference type="Proteomes" id="UP001194580">
    <property type="component" value="Unassembled WGS sequence"/>
</dbReference>
<reference evidence="2" key="1">
    <citation type="journal article" date="2020" name="Fungal Divers.">
        <title>Resolving the Mortierellaceae phylogeny through synthesis of multi-gene phylogenetics and phylogenomics.</title>
        <authorList>
            <person name="Vandepol N."/>
            <person name="Liber J."/>
            <person name="Desiro A."/>
            <person name="Na H."/>
            <person name="Kennedy M."/>
            <person name="Barry K."/>
            <person name="Grigoriev I.V."/>
            <person name="Miller A.N."/>
            <person name="O'Donnell K."/>
            <person name="Stajich J.E."/>
            <person name="Bonito G."/>
        </authorList>
    </citation>
    <scope>NUCLEOTIDE SEQUENCE</scope>
    <source>
        <strain evidence="2">NRRL 28262</strain>
    </source>
</reference>
<protein>
    <submittedName>
        <fullName evidence="2">Uncharacterized protein</fullName>
    </submittedName>
</protein>
<organism evidence="2 3">
    <name type="scientific">Linnemannia exigua</name>
    <dbReference type="NCBI Taxonomy" id="604196"/>
    <lineage>
        <taxon>Eukaryota</taxon>
        <taxon>Fungi</taxon>
        <taxon>Fungi incertae sedis</taxon>
        <taxon>Mucoromycota</taxon>
        <taxon>Mortierellomycotina</taxon>
        <taxon>Mortierellomycetes</taxon>
        <taxon>Mortierellales</taxon>
        <taxon>Mortierellaceae</taxon>
        <taxon>Linnemannia</taxon>
    </lineage>
</organism>
<feature type="signal peptide" evidence="1">
    <location>
        <begin position="1"/>
        <end position="27"/>
    </location>
</feature>
<proteinExistence type="predicted"/>
<comment type="caution">
    <text evidence="2">The sequence shown here is derived from an EMBL/GenBank/DDBJ whole genome shotgun (WGS) entry which is preliminary data.</text>
</comment>
<sequence>MTKSTTLLALTLVAAAMLITVTPATQAATIPSKPAAQLEKRGTFFASFIPMLKALRPVTNDVGQGAQVEAARVEGAFQDAGGAIKKQADSIAAASEDVIAGGGRAIVRAPEDAGNVLAASPL</sequence>
<evidence type="ECO:0000313" key="2">
    <source>
        <dbReference type="EMBL" id="KAG0259508.1"/>
    </source>
</evidence>
<evidence type="ECO:0000256" key="1">
    <source>
        <dbReference type="SAM" id="SignalP"/>
    </source>
</evidence>
<keyword evidence="3" id="KW-1185">Reference proteome</keyword>
<evidence type="ECO:0000313" key="3">
    <source>
        <dbReference type="Proteomes" id="UP001194580"/>
    </source>
</evidence>
<name>A0AAD4H1P3_9FUNG</name>
<keyword evidence="1" id="KW-0732">Signal</keyword>
<accession>A0AAD4H1P3</accession>
<dbReference type="EMBL" id="JAAAIL010002187">
    <property type="protein sequence ID" value="KAG0259508.1"/>
    <property type="molecule type" value="Genomic_DNA"/>
</dbReference>
<gene>
    <name evidence="2" type="ORF">BGZ95_004652</name>
</gene>